<keyword evidence="6 7" id="KW-0012">Acyltransferase</keyword>
<evidence type="ECO:0000256" key="5">
    <source>
        <dbReference type="ARBA" id="ARBA00023167"/>
    </source>
</evidence>
<comment type="function">
    <text evidence="7">Transfers an acetyl group from acetyl-CoA to L-homoserine, forming acetyl-L-homoserine.</text>
</comment>
<comment type="pathway">
    <text evidence="7">Amino-acid biosynthesis; L-methionine biosynthesis via de novo pathway; O-acetyl-L-homoserine from L-homoserine: step 1/1.</text>
</comment>
<evidence type="ECO:0000256" key="1">
    <source>
        <dbReference type="ARBA" id="ARBA00011738"/>
    </source>
</evidence>
<dbReference type="GO" id="GO:0009092">
    <property type="term" value="P:homoserine metabolic process"/>
    <property type="evidence" value="ECO:0007669"/>
    <property type="project" value="TreeGrafter"/>
</dbReference>
<dbReference type="FunFam" id="1.10.1740.110:FF:000001">
    <property type="entry name" value="Homoserine O-acetyltransferase"/>
    <property type="match status" value="1"/>
</dbReference>
<proteinExistence type="inferred from homology"/>
<evidence type="ECO:0000313" key="10">
    <source>
        <dbReference type="EMBL" id="NDY58529.1"/>
    </source>
</evidence>
<dbReference type="RefSeq" id="WP_163303601.1">
    <property type="nucleotide sequence ID" value="NZ_JAAGRQ010000111.1"/>
</dbReference>
<feature type="active site" description="Nucleophile" evidence="7 8">
    <location>
        <position position="164"/>
    </location>
</feature>
<comment type="subunit">
    <text evidence="1 7">Homodimer.</text>
</comment>
<keyword evidence="4 7" id="KW-0808">Transferase</keyword>
<keyword evidence="5 7" id="KW-0486">Methionine biosynthesis</keyword>
<dbReference type="GO" id="GO:0005737">
    <property type="term" value="C:cytoplasm"/>
    <property type="evidence" value="ECO:0007669"/>
    <property type="project" value="UniProtKB-SubCell"/>
</dbReference>
<dbReference type="Pfam" id="PF00561">
    <property type="entry name" value="Abhydrolase_1"/>
    <property type="match status" value="1"/>
</dbReference>
<dbReference type="InterPro" id="IPR029058">
    <property type="entry name" value="AB_hydrolase_fold"/>
</dbReference>
<evidence type="ECO:0000256" key="4">
    <source>
        <dbReference type="ARBA" id="ARBA00022679"/>
    </source>
</evidence>
<evidence type="ECO:0000256" key="7">
    <source>
        <dbReference type="HAMAP-Rule" id="MF_00296"/>
    </source>
</evidence>
<dbReference type="PIRSF" id="PIRSF000443">
    <property type="entry name" value="Homoser_Ac_trans"/>
    <property type="match status" value="1"/>
</dbReference>
<protein>
    <recommendedName>
        <fullName evidence="7">Homoserine O-acetyltransferase</fullName>
        <shortName evidence="7">HAT</shortName>
        <ecNumber evidence="7">2.3.1.31</ecNumber>
    </recommendedName>
    <alternativeName>
        <fullName evidence="7">Homoserine transacetylase</fullName>
        <shortName evidence="7">HTA</shortName>
    </alternativeName>
</protein>
<gene>
    <name evidence="7" type="primary">metXA</name>
    <name evidence="10" type="ORF">G3N56_17485</name>
</gene>
<feature type="binding site" evidence="7">
    <location>
        <position position="234"/>
    </location>
    <ligand>
        <name>substrate</name>
    </ligand>
</feature>
<dbReference type="InterPro" id="IPR008220">
    <property type="entry name" value="HAT_MetX-like"/>
</dbReference>
<sequence length="406" mass="43817">MSEYVDQTAPGGSVGLVEKKFFTFAAPPHPLTVESGLSIGPVTLAYETYGALSPRKDNAVLVLHALTGDSHAAGYYDASDPKPGWWDSMIGPGKGIDTGAVFVICANVLGGCMGSTGPGSINPATGAPYGLEFPVVTIGDMVAAQKALVDHLGITRLLAVVGGSMGGMQVLEWSVRYPDMVRGAVSLASTTKHSALAIAFNEVARQAIMADPNWRGGDYYAHPEKPDTGLAVARMIGHITYLSDEAMRAKFDRRLQDRCDISFNFEADFQVESYLRHQGKKFVDRFDANSFLYVTKAADYFNLENAHGGGSAVSAFAKARCAYLVVSFTSDWLYPTYQSKAMVQAMKKNGLDVSFVEIKADWGHDAFLLRNPRLSAIIERFLDRMRQTARAETPDTPDTGEAKAGG</sequence>
<keyword evidence="11" id="KW-1185">Reference proteome</keyword>
<dbReference type="AlphaFoldDB" id="A0A7K3NTE1"/>
<dbReference type="Gene3D" id="1.10.1740.110">
    <property type="match status" value="1"/>
</dbReference>
<evidence type="ECO:0000256" key="2">
    <source>
        <dbReference type="ARBA" id="ARBA00022490"/>
    </source>
</evidence>
<feature type="active site" evidence="7 8">
    <location>
        <position position="364"/>
    </location>
</feature>
<dbReference type="EC" id="2.3.1.31" evidence="7"/>
<accession>A0A7K3NTE1</accession>
<comment type="subcellular location">
    <subcellularLocation>
        <location evidence="7">Cytoplasm</location>
    </subcellularLocation>
</comment>
<dbReference type="SUPFAM" id="SSF53474">
    <property type="entry name" value="alpha/beta-Hydrolases"/>
    <property type="match status" value="1"/>
</dbReference>
<feature type="binding site" evidence="7">
    <location>
        <position position="365"/>
    </location>
    <ligand>
        <name>substrate</name>
    </ligand>
</feature>
<dbReference type="Gene3D" id="3.40.50.1820">
    <property type="entry name" value="alpha/beta hydrolase"/>
    <property type="match status" value="1"/>
</dbReference>
<dbReference type="EMBL" id="JAAGRQ010000111">
    <property type="protein sequence ID" value="NDY58529.1"/>
    <property type="molecule type" value="Genomic_DNA"/>
</dbReference>
<evidence type="ECO:0000256" key="8">
    <source>
        <dbReference type="PIRSR" id="PIRSR000443-1"/>
    </source>
</evidence>
<evidence type="ECO:0000256" key="3">
    <source>
        <dbReference type="ARBA" id="ARBA00022605"/>
    </source>
</evidence>
<dbReference type="NCBIfam" id="TIGR01392">
    <property type="entry name" value="homoserO_Ac_trn"/>
    <property type="match status" value="1"/>
</dbReference>
<feature type="active site" evidence="7 8">
    <location>
        <position position="331"/>
    </location>
</feature>
<dbReference type="InterPro" id="IPR000073">
    <property type="entry name" value="AB_hydrolase_1"/>
</dbReference>
<dbReference type="NCBIfam" id="NF001209">
    <property type="entry name" value="PRK00175.1"/>
    <property type="match status" value="1"/>
</dbReference>
<dbReference type="GO" id="GO:0009086">
    <property type="term" value="P:methionine biosynthetic process"/>
    <property type="evidence" value="ECO:0007669"/>
    <property type="project" value="UniProtKB-UniRule"/>
</dbReference>
<evidence type="ECO:0000313" key="11">
    <source>
        <dbReference type="Proteomes" id="UP000469724"/>
    </source>
</evidence>
<evidence type="ECO:0000256" key="6">
    <source>
        <dbReference type="ARBA" id="ARBA00023315"/>
    </source>
</evidence>
<name>A0A7K3NTE1_9BACT</name>
<organism evidence="10 11">
    <name type="scientific">Desulfolutivibrio sulfodismutans</name>
    <dbReference type="NCBI Taxonomy" id="63561"/>
    <lineage>
        <taxon>Bacteria</taxon>
        <taxon>Pseudomonadati</taxon>
        <taxon>Thermodesulfobacteriota</taxon>
        <taxon>Desulfovibrionia</taxon>
        <taxon>Desulfovibrionales</taxon>
        <taxon>Desulfovibrionaceae</taxon>
        <taxon>Desulfolutivibrio</taxon>
    </lineage>
</organism>
<keyword evidence="2 7" id="KW-0963">Cytoplasm</keyword>
<comment type="similarity">
    <text evidence="7">Belongs to the AB hydrolase superfamily. MetX family.</text>
</comment>
<reference evidence="10 11" key="1">
    <citation type="submission" date="2020-02" db="EMBL/GenBank/DDBJ databases">
        <title>Comparative genomics of sulfur disproportionating microorganisms.</title>
        <authorList>
            <person name="Ward L.M."/>
            <person name="Bertran E."/>
            <person name="Johnston D.T."/>
        </authorList>
    </citation>
    <scope>NUCLEOTIDE SEQUENCE [LARGE SCALE GENOMIC DNA]</scope>
    <source>
        <strain evidence="10 11">DSM 3696</strain>
    </source>
</reference>
<dbReference type="GO" id="GO:0004414">
    <property type="term" value="F:homoserine O-acetyltransferase activity"/>
    <property type="evidence" value="ECO:0007669"/>
    <property type="project" value="UniProtKB-UniRule"/>
</dbReference>
<dbReference type="UniPathway" id="UPA00051">
    <property type="reaction ID" value="UER00074"/>
</dbReference>
<comment type="caution">
    <text evidence="7">Lacks conserved residue(s) required for the propagation of feature annotation.</text>
</comment>
<dbReference type="HAMAP" id="MF_00296">
    <property type="entry name" value="MetX_acyltransf"/>
    <property type="match status" value="1"/>
</dbReference>
<comment type="catalytic activity">
    <reaction evidence="7">
        <text>L-homoserine + acetyl-CoA = O-acetyl-L-homoserine + CoA</text>
        <dbReference type="Rhea" id="RHEA:13701"/>
        <dbReference type="ChEBI" id="CHEBI:57287"/>
        <dbReference type="ChEBI" id="CHEBI:57288"/>
        <dbReference type="ChEBI" id="CHEBI:57476"/>
        <dbReference type="ChEBI" id="CHEBI:57716"/>
        <dbReference type="EC" id="2.3.1.31"/>
    </reaction>
</comment>
<evidence type="ECO:0000259" key="9">
    <source>
        <dbReference type="Pfam" id="PF00561"/>
    </source>
</evidence>
<comment type="caution">
    <text evidence="10">The sequence shown here is derived from an EMBL/GenBank/DDBJ whole genome shotgun (WGS) entry which is preliminary data.</text>
</comment>
<dbReference type="PANTHER" id="PTHR32268:SF11">
    <property type="entry name" value="HOMOSERINE O-ACETYLTRANSFERASE"/>
    <property type="match status" value="1"/>
</dbReference>
<keyword evidence="3 7" id="KW-0028">Amino-acid biosynthesis</keyword>
<feature type="domain" description="AB hydrolase-1" evidence="9">
    <location>
        <begin position="59"/>
        <end position="368"/>
    </location>
</feature>
<dbReference type="Proteomes" id="UP000469724">
    <property type="component" value="Unassembled WGS sequence"/>
</dbReference>
<dbReference type="PANTHER" id="PTHR32268">
    <property type="entry name" value="HOMOSERINE O-ACETYLTRANSFERASE"/>
    <property type="match status" value="1"/>
</dbReference>